<dbReference type="SMART" id="SM00131">
    <property type="entry name" value="KU"/>
    <property type="match status" value="2"/>
</dbReference>
<dbReference type="InterPro" id="IPR050098">
    <property type="entry name" value="TFPI/VKTCI-like"/>
</dbReference>
<evidence type="ECO:0000259" key="5">
    <source>
        <dbReference type="PROSITE" id="PS50279"/>
    </source>
</evidence>
<comment type="subcellular location">
    <subcellularLocation>
        <location evidence="1">Secreted</location>
    </subcellularLocation>
</comment>
<dbReference type="AlphaFoldDB" id="A0A3P7GH13"/>
<evidence type="ECO:0000256" key="2">
    <source>
        <dbReference type="ARBA" id="ARBA00022525"/>
    </source>
</evidence>
<name>A0A3P7GH13_HYDTA</name>
<feature type="domain" description="BPTI/Kunitz inhibitor" evidence="5">
    <location>
        <begin position="1"/>
        <end position="49"/>
    </location>
</feature>
<reference evidence="6 7" key="1">
    <citation type="submission" date="2018-11" db="EMBL/GenBank/DDBJ databases">
        <authorList>
            <consortium name="Pathogen Informatics"/>
        </authorList>
    </citation>
    <scope>NUCLEOTIDE SEQUENCE [LARGE SCALE GENOMIC DNA]</scope>
</reference>
<dbReference type="OrthoDB" id="4473401at2759"/>
<proteinExistence type="predicted"/>
<dbReference type="PROSITE" id="PS50279">
    <property type="entry name" value="BPTI_KUNITZ_2"/>
    <property type="match status" value="2"/>
</dbReference>
<keyword evidence="2" id="KW-0964">Secreted</keyword>
<dbReference type="PANTHER" id="PTHR10083">
    <property type="entry name" value="KUNITZ-TYPE PROTEASE INHIBITOR-RELATED"/>
    <property type="match status" value="1"/>
</dbReference>
<dbReference type="PANTHER" id="PTHR10083:SF217">
    <property type="entry name" value="BOOPHILIN-H2"/>
    <property type="match status" value="1"/>
</dbReference>
<dbReference type="Proteomes" id="UP000274429">
    <property type="component" value="Unassembled WGS sequence"/>
</dbReference>
<dbReference type="PRINTS" id="PR00759">
    <property type="entry name" value="BASICPTASE"/>
</dbReference>
<evidence type="ECO:0000256" key="1">
    <source>
        <dbReference type="ARBA" id="ARBA00004613"/>
    </source>
</evidence>
<dbReference type="Gene3D" id="4.10.410.10">
    <property type="entry name" value="Pancreatic trypsin inhibitor Kunitz domain"/>
    <property type="match status" value="2"/>
</dbReference>
<gene>
    <name evidence="6" type="ORF">TTAC_LOCUS3144</name>
</gene>
<dbReference type="EMBL" id="UYWX01001981">
    <property type="protein sequence ID" value="VDM22038.1"/>
    <property type="molecule type" value="Genomic_DNA"/>
</dbReference>
<sequence length="213" mass="24762">MPRDTGPCSGSYARYYYDPVEGGCRLFMYGGCLGNGNRFNTKAECEDACGTLGEIYDTGTSLTKTSDVVSTQAEKVPPVPAEVFEEMRRIKIMYSERYLVCIFPLAWDFCLQHHTYGTCPRPRLHLTRYFYNRKTKHCEPYFYTGCGARGNHFETKLQCDNVCTRRLRRSSTFNVHFLEAFKTIVSWSTHLHHKTKNNYLVRKTCYSNNFLRL</sequence>
<evidence type="ECO:0000256" key="3">
    <source>
        <dbReference type="ARBA" id="ARBA00022656"/>
    </source>
</evidence>
<evidence type="ECO:0000313" key="7">
    <source>
        <dbReference type="Proteomes" id="UP000274429"/>
    </source>
</evidence>
<dbReference type="CDD" id="cd00109">
    <property type="entry name" value="Kunitz-type"/>
    <property type="match status" value="2"/>
</dbReference>
<dbReference type="InterPro" id="IPR020901">
    <property type="entry name" value="Prtase_inh_Kunz-CS"/>
</dbReference>
<dbReference type="GO" id="GO:0004867">
    <property type="term" value="F:serine-type endopeptidase inhibitor activity"/>
    <property type="evidence" value="ECO:0007669"/>
    <property type="project" value="InterPro"/>
</dbReference>
<keyword evidence="4" id="KW-1015">Disulfide bond</keyword>
<evidence type="ECO:0000256" key="4">
    <source>
        <dbReference type="ARBA" id="ARBA00023157"/>
    </source>
</evidence>
<feature type="domain" description="BPTI/Kunitz inhibitor" evidence="5">
    <location>
        <begin position="110"/>
        <end position="163"/>
    </location>
</feature>
<dbReference type="InterPro" id="IPR036880">
    <property type="entry name" value="Kunitz_BPTI_sf"/>
</dbReference>
<dbReference type="InterPro" id="IPR002223">
    <property type="entry name" value="Kunitz_BPTI"/>
</dbReference>
<organism evidence="6 7">
    <name type="scientific">Hydatigena taeniaeformis</name>
    <name type="common">Feline tapeworm</name>
    <name type="synonym">Taenia taeniaeformis</name>
    <dbReference type="NCBI Taxonomy" id="6205"/>
    <lineage>
        <taxon>Eukaryota</taxon>
        <taxon>Metazoa</taxon>
        <taxon>Spiralia</taxon>
        <taxon>Lophotrochozoa</taxon>
        <taxon>Platyhelminthes</taxon>
        <taxon>Cestoda</taxon>
        <taxon>Eucestoda</taxon>
        <taxon>Cyclophyllidea</taxon>
        <taxon>Taeniidae</taxon>
        <taxon>Hydatigera</taxon>
    </lineage>
</organism>
<dbReference type="SUPFAM" id="SSF57362">
    <property type="entry name" value="BPTI-like"/>
    <property type="match status" value="2"/>
</dbReference>
<dbReference type="GO" id="GO:0005615">
    <property type="term" value="C:extracellular space"/>
    <property type="evidence" value="ECO:0007669"/>
    <property type="project" value="TreeGrafter"/>
</dbReference>
<keyword evidence="3" id="KW-0800">Toxin</keyword>
<accession>A0A3P7GH13</accession>
<dbReference type="Pfam" id="PF00014">
    <property type="entry name" value="Kunitz_BPTI"/>
    <property type="match status" value="2"/>
</dbReference>
<dbReference type="PROSITE" id="PS00280">
    <property type="entry name" value="BPTI_KUNITZ_1"/>
    <property type="match status" value="1"/>
</dbReference>
<evidence type="ECO:0000313" key="6">
    <source>
        <dbReference type="EMBL" id="VDM22038.1"/>
    </source>
</evidence>
<keyword evidence="7" id="KW-1185">Reference proteome</keyword>
<protein>
    <recommendedName>
        <fullName evidence="5">BPTI/Kunitz inhibitor domain-containing protein</fullName>
    </recommendedName>
</protein>